<comment type="cofactor">
    <cofactor evidence="1">
        <name>Mg(2+)</name>
        <dbReference type="ChEBI" id="CHEBI:18420"/>
    </cofactor>
</comment>
<keyword evidence="11" id="KW-1185">Reference proteome</keyword>
<dbReference type="PROSITE" id="PS50894">
    <property type="entry name" value="HPT"/>
    <property type="match status" value="1"/>
</dbReference>
<name>A0A370GAF1_9COXI</name>
<dbReference type="FunFam" id="3.30.70.270:FF:000001">
    <property type="entry name" value="Diguanylate cyclase domain protein"/>
    <property type="match status" value="1"/>
</dbReference>
<feature type="modified residue" description="4-aspartylphosphate" evidence="6">
    <location>
        <position position="293"/>
    </location>
</feature>
<evidence type="ECO:0000256" key="6">
    <source>
        <dbReference type="PROSITE-ProRule" id="PRU00169"/>
    </source>
</evidence>
<dbReference type="Pfam" id="PF00072">
    <property type="entry name" value="Response_reg"/>
    <property type="match status" value="1"/>
</dbReference>
<feature type="domain" description="Response regulatory" evidence="7">
    <location>
        <begin position="244"/>
        <end position="360"/>
    </location>
</feature>
<dbReference type="SUPFAM" id="SSF55073">
    <property type="entry name" value="Nucleotide cyclase"/>
    <property type="match status" value="1"/>
</dbReference>
<evidence type="ECO:0000256" key="2">
    <source>
        <dbReference type="ARBA" id="ARBA00012528"/>
    </source>
</evidence>
<dbReference type="NCBIfam" id="TIGR00254">
    <property type="entry name" value="GGDEF"/>
    <property type="match status" value="1"/>
</dbReference>
<dbReference type="SMART" id="SM00448">
    <property type="entry name" value="REC"/>
    <property type="match status" value="1"/>
</dbReference>
<dbReference type="SMART" id="SM00267">
    <property type="entry name" value="GGDEF"/>
    <property type="match status" value="1"/>
</dbReference>
<dbReference type="InterPro" id="IPR000160">
    <property type="entry name" value="GGDEF_dom"/>
</dbReference>
<dbReference type="PANTHER" id="PTHR45138:SF9">
    <property type="entry name" value="DIGUANYLATE CYCLASE DGCM-RELATED"/>
    <property type="match status" value="1"/>
</dbReference>
<evidence type="ECO:0000256" key="1">
    <source>
        <dbReference type="ARBA" id="ARBA00001946"/>
    </source>
</evidence>
<dbReference type="InterPro" id="IPR001789">
    <property type="entry name" value="Sig_transdc_resp-reg_receiver"/>
</dbReference>
<dbReference type="Proteomes" id="UP000254720">
    <property type="component" value="Unassembled WGS sequence"/>
</dbReference>
<evidence type="ECO:0000259" key="8">
    <source>
        <dbReference type="PROSITE" id="PS50887"/>
    </source>
</evidence>
<keyword evidence="3" id="KW-0902">Two-component regulatory system</keyword>
<dbReference type="EC" id="2.7.7.65" evidence="2"/>
<dbReference type="InterPro" id="IPR036641">
    <property type="entry name" value="HPT_dom_sf"/>
</dbReference>
<dbReference type="InterPro" id="IPR011006">
    <property type="entry name" value="CheY-like_superfamily"/>
</dbReference>
<dbReference type="GO" id="GO:0043709">
    <property type="term" value="P:cell adhesion involved in single-species biofilm formation"/>
    <property type="evidence" value="ECO:0007669"/>
    <property type="project" value="TreeGrafter"/>
</dbReference>
<dbReference type="Gene3D" id="1.20.120.160">
    <property type="entry name" value="HPT domain"/>
    <property type="match status" value="1"/>
</dbReference>
<feature type="modified residue" description="4-aspartylphosphate" evidence="6">
    <location>
        <position position="172"/>
    </location>
</feature>
<comment type="caution">
    <text evidence="10">The sequence shown here is derived from an EMBL/GenBank/DDBJ whole genome shotgun (WGS) entry which is preliminary data.</text>
</comment>
<feature type="modified residue" description="Phosphohistidine" evidence="5">
    <location>
        <position position="51"/>
    </location>
</feature>
<dbReference type="GO" id="GO:0005886">
    <property type="term" value="C:plasma membrane"/>
    <property type="evidence" value="ECO:0007669"/>
    <property type="project" value="TreeGrafter"/>
</dbReference>
<dbReference type="Pfam" id="PF01627">
    <property type="entry name" value="Hpt"/>
    <property type="match status" value="1"/>
</dbReference>
<evidence type="ECO:0000259" key="7">
    <source>
        <dbReference type="PROSITE" id="PS50110"/>
    </source>
</evidence>
<evidence type="ECO:0000256" key="5">
    <source>
        <dbReference type="PROSITE-ProRule" id="PRU00110"/>
    </source>
</evidence>
<dbReference type="InterPro" id="IPR008207">
    <property type="entry name" value="Sig_transdc_His_kin_Hpt_dom"/>
</dbReference>
<keyword evidence="6" id="KW-0597">Phosphoprotein</keyword>
<feature type="domain" description="HPt" evidence="9">
    <location>
        <begin position="5"/>
        <end position="115"/>
    </location>
</feature>
<dbReference type="PANTHER" id="PTHR45138">
    <property type="entry name" value="REGULATORY COMPONENTS OF SENSORY TRANSDUCTION SYSTEM"/>
    <property type="match status" value="1"/>
</dbReference>
<dbReference type="PROSITE" id="PS50110">
    <property type="entry name" value="RESPONSE_REGULATORY"/>
    <property type="match status" value="2"/>
</dbReference>
<dbReference type="AlphaFoldDB" id="A0A370GAF1"/>
<sequence>MDNETLEKIRKLTADYATQLPAKVRKIEMDWFGVKETGSKVLLERLIKNVHSLCGTAGTYGYTLVSEAARTIEQCLRKIESEGIVNQLELDDLIQDLNQLILIPLQKSIEQAPVINLNKEARLLYFVGREQDKFNKQIEPILQFNYALKLFTSVDEFIAAVHADKPDFILIDIELATKIPIETIRQFRDELVLVVYMASEDDLATRLFNVRHGGHALVTKPIDVDALLRILDNLFEARRPQNERILIVDDSIFLANYYAILLKQAGMITAKVIDARNFLSCLLEFQPDLILMDINMPFCTGTELAQVVHQQENLSGIPIIFLSSIVEKAVQLDVLSLAGDDFLTKPIEPAHLVAAVRNRLMRSRMLRARMMRDSLTNLYNHTMIHHHLEREMLMAERYKREMCVALLDIDYFKAINDTYGHQIGDKMLKELSLFLQKKLRKSDLIGRYGGEEFLVILPNTNMEAGIAIIDNLRERFSKISHKAGNKELFITVSGGIANYPRYDKVASLVKAADDALYLAKEQGRNRIVSMA</sequence>
<comment type="catalytic activity">
    <reaction evidence="4">
        <text>2 GTP = 3',3'-c-di-GMP + 2 diphosphate</text>
        <dbReference type="Rhea" id="RHEA:24898"/>
        <dbReference type="ChEBI" id="CHEBI:33019"/>
        <dbReference type="ChEBI" id="CHEBI:37565"/>
        <dbReference type="ChEBI" id="CHEBI:58805"/>
        <dbReference type="EC" id="2.7.7.65"/>
    </reaction>
</comment>
<reference evidence="10 11" key="1">
    <citation type="submission" date="2018-07" db="EMBL/GenBank/DDBJ databases">
        <title>Genomic Encyclopedia of Type Strains, Phase IV (KMG-IV): sequencing the most valuable type-strain genomes for metagenomic binning, comparative biology and taxonomic classification.</title>
        <authorList>
            <person name="Goeker M."/>
        </authorList>
    </citation>
    <scope>NUCLEOTIDE SEQUENCE [LARGE SCALE GENOMIC DNA]</scope>
    <source>
        <strain evidence="10 11">DSM 16500</strain>
    </source>
</reference>
<evidence type="ECO:0000256" key="3">
    <source>
        <dbReference type="ARBA" id="ARBA00023012"/>
    </source>
</evidence>
<dbReference type="Gene3D" id="3.30.70.270">
    <property type="match status" value="1"/>
</dbReference>
<dbReference type="GO" id="GO:0052621">
    <property type="term" value="F:diguanylate cyclase activity"/>
    <property type="evidence" value="ECO:0007669"/>
    <property type="project" value="UniProtKB-EC"/>
</dbReference>
<dbReference type="GO" id="GO:0004672">
    <property type="term" value="F:protein kinase activity"/>
    <property type="evidence" value="ECO:0007669"/>
    <property type="project" value="UniProtKB-ARBA"/>
</dbReference>
<dbReference type="Gene3D" id="3.40.50.2300">
    <property type="match status" value="2"/>
</dbReference>
<protein>
    <recommendedName>
        <fullName evidence="2">diguanylate cyclase</fullName>
        <ecNumber evidence="2">2.7.7.65</ecNumber>
    </recommendedName>
</protein>
<dbReference type="EMBL" id="QQAX01000030">
    <property type="protein sequence ID" value="RDI38943.1"/>
    <property type="molecule type" value="Genomic_DNA"/>
</dbReference>
<dbReference type="GO" id="GO:1902201">
    <property type="term" value="P:negative regulation of bacterial-type flagellum-dependent cell motility"/>
    <property type="evidence" value="ECO:0007669"/>
    <property type="project" value="TreeGrafter"/>
</dbReference>
<dbReference type="CDD" id="cd01949">
    <property type="entry name" value="GGDEF"/>
    <property type="match status" value="1"/>
</dbReference>
<dbReference type="RefSeq" id="WP_170131877.1">
    <property type="nucleotide sequence ID" value="NZ_LR699115.1"/>
</dbReference>
<evidence type="ECO:0000313" key="11">
    <source>
        <dbReference type="Proteomes" id="UP000254720"/>
    </source>
</evidence>
<gene>
    <name evidence="10" type="ORF">C8D86_1302</name>
</gene>
<dbReference type="PROSITE" id="PS50887">
    <property type="entry name" value="GGDEF"/>
    <property type="match status" value="1"/>
</dbReference>
<dbReference type="SUPFAM" id="SSF47226">
    <property type="entry name" value="Histidine-containing phosphotransfer domain, HPT domain"/>
    <property type="match status" value="1"/>
</dbReference>
<dbReference type="SUPFAM" id="SSF52172">
    <property type="entry name" value="CheY-like"/>
    <property type="match status" value="2"/>
</dbReference>
<feature type="domain" description="GGDEF" evidence="8">
    <location>
        <begin position="400"/>
        <end position="531"/>
    </location>
</feature>
<organism evidence="10 11">
    <name type="scientific">Aquicella lusitana</name>
    <dbReference type="NCBI Taxonomy" id="254246"/>
    <lineage>
        <taxon>Bacteria</taxon>
        <taxon>Pseudomonadati</taxon>
        <taxon>Pseudomonadota</taxon>
        <taxon>Gammaproteobacteria</taxon>
        <taxon>Legionellales</taxon>
        <taxon>Coxiellaceae</taxon>
        <taxon>Aquicella</taxon>
    </lineage>
</organism>
<dbReference type="GO" id="GO:0000160">
    <property type="term" value="P:phosphorelay signal transduction system"/>
    <property type="evidence" value="ECO:0007669"/>
    <property type="project" value="UniProtKB-KW"/>
</dbReference>
<proteinExistence type="predicted"/>
<dbReference type="InterPro" id="IPR050469">
    <property type="entry name" value="Diguanylate_Cyclase"/>
</dbReference>
<dbReference type="InterPro" id="IPR043128">
    <property type="entry name" value="Rev_trsase/Diguanyl_cyclase"/>
</dbReference>
<evidence type="ECO:0000313" key="10">
    <source>
        <dbReference type="EMBL" id="RDI38943.1"/>
    </source>
</evidence>
<evidence type="ECO:0000256" key="4">
    <source>
        <dbReference type="ARBA" id="ARBA00034247"/>
    </source>
</evidence>
<feature type="domain" description="Response regulatory" evidence="7">
    <location>
        <begin position="123"/>
        <end position="235"/>
    </location>
</feature>
<dbReference type="InterPro" id="IPR029787">
    <property type="entry name" value="Nucleotide_cyclase"/>
</dbReference>
<dbReference type="CDD" id="cd00156">
    <property type="entry name" value="REC"/>
    <property type="match status" value="1"/>
</dbReference>
<accession>A0A370GAF1</accession>
<evidence type="ECO:0000259" key="9">
    <source>
        <dbReference type="PROSITE" id="PS50894"/>
    </source>
</evidence>
<dbReference type="Pfam" id="PF00990">
    <property type="entry name" value="GGDEF"/>
    <property type="match status" value="1"/>
</dbReference>